<keyword evidence="15" id="KW-1185">Reference proteome</keyword>
<keyword evidence="3 11" id="KW-0444">Lipid biosynthesis</keyword>
<dbReference type="GO" id="GO:0009507">
    <property type="term" value="C:chloroplast"/>
    <property type="evidence" value="ECO:0007669"/>
    <property type="project" value="UniProtKB-SubCell"/>
</dbReference>
<dbReference type="Pfam" id="PF20791">
    <property type="entry name" value="Acyl-ACP_TE_C"/>
    <property type="match status" value="1"/>
</dbReference>
<evidence type="ECO:0000256" key="7">
    <source>
        <dbReference type="ARBA" id="ARBA00022832"/>
    </source>
</evidence>
<keyword evidence="8" id="KW-0809">Transit peptide</keyword>
<keyword evidence="7 11" id="KW-0276">Fatty acid metabolism</keyword>
<keyword evidence="9 11" id="KW-0443">Lipid metabolism</keyword>
<feature type="domain" description="Acyl-ACP thioesterase N-terminal hotdog" evidence="12">
    <location>
        <begin position="58"/>
        <end position="118"/>
    </location>
</feature>
<dbReference type="Gene3D" id="3.10.129.10">
    <property type="entry name" value="Hotdog Thioesterase"/>
    <property type="match status" value="1"/>
</dbReference>
<protein>
    <recommendedName>
        <fullName evidence="11">Acyl-[acyl-carrier-protein] hydrolase</fullName>
        <ecNumber evidence="11">3.1.2.-</ecNumber>
    </recommendedName>
</protein>
<comment type="function">
    <text evidence="11">Plays an essential role in chain termination during de novo fatty acid synthesis.</text>
</comment>
<evidence type="ECO:0000256" key="10">
    <source>
        <dbReference type="ARBA" id="ARBA00023160"/>
    </source>
</evidence>
<evidence type="ECO:0000256" key="3">
    <source>
        <dbReference type="ARBA" id="ARBA00022516"/>
    </source>
</evidence>
<dbReference type="PANTHER" id="PTHR31727">
    <property type="entry name" value="OLEOYL-ACYL CARRIER PROTEIN THIOESTERASE 1, CHLOROPLASTIC"/>
    <property type="match status" value="1"/>
</dbReference>
<sequence>MKINKGINSLLHNERSDGSKIIENQHQSWSKSSTESCKSLLQSSNFANSIIINFDQGGDVVQVDTWVCASGKNGMRRDWIVRDCKTGETLTRASSVWAMMNKQTRRLSKIPDAVRAEIEPYFMDSAPILDEDGRKLPKLDDSTADYIRTGLTPRWSDLDVNQHVNNVKYTGWILESAPLPILESHELSSMTLEYRRECGRDSVLQSLTAVCGPGVDNLLDCGNVECQHLLRLEEGDYLKISKL</sequence>
<evidence type="ECO:0000256" key="2">
    <source>
        <dbReference type="ARBA" id="ARBA00006500"/>
    </source>
</evidence>
<dbReference type="AlphaFoldDB" id="A0AA39DNJ2"/>
<dbReference type="Proteomes" id="UP001168098">
    <property type="component" value="Unassembled WGS sequence"/>
</dbReference>
<evidence type="ECO:0000256" key="11">
    <source>
        <dbReference type="RuleBase" id="RU363096"/>
    </source>
</evidence>
<keyword evidence="6 11" id="KW-0378">Hydrolase</keyword>
<keyword evidence="5 11" id="KW-0934">Plastid</keyword>
<evidence type="ECO:0000256" key="9">
    <source>
        <dbReference type="ARBA" id="ARBA00023098"/>
    </source>
</evidence>
<evidence type="ECO:0000256" key="6">
    <source>
        <dbReference type="ARBA" id="ARBA00022801"/>
    </source>
</evidence>
<dbReference type="GO" id="GO:0000036">
    <property type="term" value="F:acyl carrier activity"/>
    <property type="evidence" value="ECO:0007669"/>
    <property type="project" value="TreeGrafter"/>
</dbReference>
<organism evidence="14 15">
    <name type="scientific">Vitis rotundifolia</name>
    <name type="common">Muscadine grape</name>
    <dbReference type="NCBI Taxonomy" id="103349"/>
    <lineage>
        <taxon>Eukaryota</taxon>
        <taxon>Viridiplantae</taxon>
        <taxon>Streptophyta</taxon>
        <taxon>Embryophyta</taxon>
        <taxon>Tracheophyta</taxon>
        <taxon>Spermatophyta</taxon>
        <taxon>Magnoliopsida</taxon>
        <taxon>eudicotyledons</taxon>
        <taxon>Gunneridae</taxon>
        <taxon>Pentapetalae</taxon>
        <taxon>rosids</taxon>
        <taxon>Vitales</taxon>
        <taxon>Vitaceae</taxon>
        <taxon>Viteae</taxon>
        <taxon>Vitis</taxon>
    </lineage>
</organism>
<name>A0AA39DNJ2_VITRO</name>
<accession>A0AA39DNJ2</accession>
<dbReference type="InterPro" id="IPR049427">
    <property type="entry name" value="Acyl-ACP_TE_C"/>
</dbReference>
<evidence type="ECO:0000256" key="4">
    <source>
        <dbReference type="ARBA" id="ARBA00022528"/>
    </source>
</evidence>
<feature type="domain" description="Acyl-ACP thioesterase-like C-terminal" evidence="13">
    <location>
        <begin position="143"/>
        <end position="237"/>
    </location>
</feature>
<comment type="similarity">
    <text evidence="2 11">Belongs to the acyl-ACP thioesterase family.</text>
</comment>
<evidence type="ECO:0000256" key="8">
    <source>
        <dbReference type="ARBA" id="ARBA00022946"/>
    </source>
</evidence>
<dbReference type="Pfam" id="PF01643">
    <property type="entry name" value="Acyl-ACP_TE"/>
    <property type="match status" value="1"/>
</dbReference>
<dbReference type="PANTHER" id="PTHR31727:SF2">
    <property type="entry name" value="PALMITOYL-ACYL CARRIER PROTEIN THIOESTERASE, CHLOROPLASTIC"/>
    <property type="match status" value="1"/>
</dbReference>
<dbReference type="EC" id="3.1.2.-" evidence="11"/>
<evidence type="ECO:0000313" key="15">
    <source>
        <dbReference type="Proteomes" id="UP001168098"/>
    </source>
</evidence>
<evidence type="ECO:0000313" key="14">
    <source>
        <dbReference type="EMBL" id="KAJ9688522.1"/>
    </source>
</evidence>
<dbReference type="GO" id="GO:0016297">
    <property type="term" value="F:fatty acyl-[ACP] hydrolase activity"/>
    <property type="evidence" value="ECO:0007669"/>
    <property type="project" value="InterPro"/>
</dbReference>
<comment type="caution">
    <text evidence="14">The sequence shown here is derived from an EMBL/GenBank/DDBJ whole genome shotgun (WGS) entry which is preliminary data.</text>
</comment>
<dbReference type="InterPro" id="IPR045023">
    <property type="entry name" value="FATA/B"/>
</dbReference>
<dbReference type="SUPFAM" id="SSF54637">
    <property type="entry name" value="Thioesterase/thiol ester dehydrase-isomerase"/>
    <property type="match status" value="2"/>
</dbReference>
<evidence type="ECO:0000259" key="12">
    <source>
        <dbReference type="Pfam" id="PF01643"/>
    </source>
</evidence>
<dbReference type="InterPro" id="IPR029069">
    <property type="entry name" value="HotDog_dom_sf"/>
</dbReference>
<evidence type="ECO:0000259" key="13">
    <source>
        <dbReference type="Pfam" id="PF20791"/>
    </source>
</evidence>
<dbReference type="EMBL" id="JARBHA010000011">
    <property type="protein sequence ID" value="KAJ9688522.1"/>
    <property type="molecule type" value="Genomic_DNA"/>
</dbReference>
<proteinExistence type="inferred from homology"/>
<comment type="subcellular location">
    <subcellularLocation>
        <location evidence="1 11">Plastid</location>
        <location evidence="1 11">Chloroplast</location>
    </subcellularLocation>
</comment>
<keyword evidence="4 11" id="KW-0150">Chloroplast</keyword>
<evidence type="ECO:0000256" key="5">
    <source>
        <dbReference type="ARBA" id="ARBA00022640"/>
    </source>
</evidence>
<reference evidence="14 15" key="1">
    <citation type="journal article" date="2023" name="BMC Biotechnol.">
        <title>Vitis rotundifolia cv Carlos genome sequencing.</title>
        <authorList>
            <person name="Huff M."/>
            <person name="Hulse-Kemp A."/>
            <person name="Scheffler B."/>
            <person name="Youngblood R."/>
            <person name="Simpson S."/>
            <person name="Babiker E."/>
            <person name="Staton M."/>
        </authorList>
    </citation>
    <scope>NUCLEOTIDE SEQUENCE [LARGE SCALE GENOMIC DNA]</scope>
    <source>
        <tissue evidence="14">Leaf</tissue>
    </source>
</reference>
<gene>
    <name evidence="14" type="ORF">PVL29_014269</name>
</gene>
<dbReference type="InterPro" id="IPR002864">
    <property type="entry name" value="Acyl-ACP_thioesterase_NHD"/>
</dbReference>
<evidence type="ECO:0000256" key="1">
    <source>
        <dbReference type="ARBA" id="ARBA00004229"/>
    </source>
</evidence>
<keyword evidence="10 11" id="KW-0275">Fatty acid biosynthesis</keyword>